<evidence type="ECO:0000313" key="2">
    <source>
        <dbReference type="EMBL" id="SVA72399.1"/>
    </source>
</evidence>
<protein>
    <recommendedName>
        <fullName evidence="1">Diphthamide synthase domain-containing protein</fullName>
    </recommendedName>
</protein>
<gene>
    <name evidence="2" type="ORF">METZ01_LOCUS125253</name>
</gene>
<dbReference type="PANTHER" id="PTHR12196:SF2">
    <property type="entry name" value="DIPHTHINE--AMMONIA LIGASE"/>
    <property type="match status" value="1"/>
</dbReference>
<evidence type="ECO:0000259" key="1">
    <source>
        <dbReference type="Pfam" id="PF01902"/>
    </source>
</evidence>
<sequence>VKVAILASGGKDSTYATWWALMQGWDVECLVTVHVTGVDSMMFQLNGTAIAALQAASIGVPWLPVLTTGEPESEIFDLESGLRGDRDSCNAFLEAWPEDWEEPDELEVHEGALAVDALVVGALRSDYQKTRIERMCERLGIISFCPLWHHPA</sequence>
<feature type="non-terminal residue" evidence="2">
    <location>
        <position position="152"/>
    </location>
</feature>
<feature type="non-terminal residue" evidence="2">
    <location>
        <position position="1"/>
    </location>
</feature>
<accession>A0A381Y5Q3</accession>
<dbReference type="InterPro" id="IPR002761">
    <property type="entry name" value="Diphthami_syn_dom"/>
</dbReference>
<feature type="domain" description="Diphthamide synthase" evidence="1">
    <location>
        <begin position="101"/>
        <end position="150"/>
    </location>
</feature>
<dbReference type="SUPFAM" id="SSF52402">
    <property type="entry name" value="Adenine nucleotide alpha hydrolases-like"/>
    <property type="match status" value="1"/>
</dbReference>
<dbReference type="GO" id="GO:0017178">
    <property type="term" value="F:diphthine-ammonia ligase activity"/>
    <property type="evidence" value="ECO:0007669"/>
    <property type="project" value="TreeGrafter"/>
</dbReference>
<dbReference type="PANTHER" id="PTHR12196">
    <property type="entry name" value="DOMAIN OF UNKNOWN FUNCTION 71 DUF71 -CONTAINING PROTEIN"/>
    <property type="match status" value="1"/>
</dbReference>
<dbReference type="Gene3D" id="3.40.50.620">
    <property type="entry name" value="HUPs"/>
    <property type="match status" value="1"/>
</dbReference>
<dbReference type="InterPro" id="IPR030662">
    <property type="entry name" value="DPH6/MJ0570"/>
</dbReference>
<feature type="domain" description="Diphthamide synthase" evidence="1">
    <location>
        <begin position="2"/>
        <end position="82"/>
    </location>
</feature>
<dbReference type="GO" id="GO:0017183">
    <property type="term" value="P:protein histidyl modification to diphthamide"/>
    <property type="evidence" value="ECO:0007669"/>
    <property type="project" value="TreeGrafter"/>
</dbReference>
<dbReference type="InterPro" id="IPR014729">
    <property type="entry name" value="Rossmann-like_a/b/a_fold"/>
</dbReference>
<proteinExistence type="predicted"/>
<name>A0A381Y5Q3_9ZZZZ</name>
<reference evidence="2" key="1">
    <citation type="submission" date="2018-05" db="EMBL/GenBank/DDBJ databases">
        <authorList>
            <person name="Lanie J.A."/>
            <person name="Ng W.-L."/>
            <person name="Kazmierczak K.M."/>
            <person name="Andrzejewski T.M."/>
            <person name="Davidsen T.M."/>
            <person name="Wayne K.J."/>
            <person name="Tettelin H."/>
            <person name="Glass J.I."/>
            <person name="Rusch D."/>
            <person name="Podicherti R."/>
            <person name="Tsui H.-C.T."/>
            <person name="Winkler M.E."/>
        </authorList>
    </citation>
    <scope>NUCLEOTIDE SEQUENCE</scope>
</reference>
<dbReference type="AlphaFoldDB" id="A0A381Y5Q3"/>
<dbReference type="EMBL" id="UINC01017457">
    <property type="protein sequence ID" value="SVA72399.1"/>
    <property type="molecule type" value="Genomic_DNA"/>
</dbReference>
<organism evidence="2">
    <name type="scientific">marine metagenome</name>
    <dbReference type="NCBI Taxonomy" id="408172"/>
    <lineage>
        <taxon>unclassified sequences</taxon>
        <taxon>metagenomes</taxon>
        <taxon>ecological metagenomes</taxon>
    </lineage>
</organism>
<dbReference type="Pfam" id="PF01902">
    <property type="entry name" value="Diphthami_syn_2"/>
    <property type="match status" value="2"/>
</dbReference>